<evidence type="ECO:0000313" key="7">
    <source>
        <dbReference type="EMBL" id="SVA78480.1"/>
    </source>
</evidence>
<gene>
    <name evidence="7" type="ORF">METZ01_LOCUS131334</name>
</gene>
<evidence type="ECO:0000256" key="1">
    <source>
        <dbReference type="ARBA" id="ARBA00000971"/>
    </source>
</evidence>
<organism evidence="7">
    <name type="scientific">marine metagenome</name>
    <dbReference type="NCBI Taxonomy" id="408172"/>
    <lineage>
        <taxon>unclassified sequences</taxon>
        <taxon>metagenomes</taxon>
        <taxon>ecological metagenomes</taxon>
    </lineage>
</organism>
<dbReference type="PANTHER" id="PTHR43811">
    <property type="entry name" value="FKBP-TYPE PEPTIDYL-PROLYL CIS-TRANS ISOMERASE FKPA"/>
    <property type="match status" value="1"/>
</dbReference>
<evidence type="ECO:0000256" key="3">
    <source>
        <dbReference type="ARBA" id="ARBA00023110"/>
    </source>
</evidence>
<dbReference type="InterPro" id="IPR001179">
    <property type="entry name" value="PPIase_FKBP_dom"/>
</dbReference>
<keyword evidence="3" id="KW-0697">Rotamase</keyword>
<evidence type="ECO:0000256" key="5">
    <source>
        <dbReference type="SAM" id="MobiDB-lite"/>
    </source>
</evidence>
<reference evidence="7" key="1">
    <citation type="submission" date="2018-05" db="EMBL/GenBank/DDBJ databases">
        <authorList>
            <person name="Lanie J.A."/>
            <person name="Ng W.-L."/>
            <person name="Kazmierczak K.M."/>
            <person name="Andrzejewski T.M."/>
            <person name="Davidsen T.M."/>
            <person name="Wayne K.J."/>
            <person name="Tettelin H."/>
            <person name="Glass J.I."/>
            <person name="Rusch D."/>
            <person name="Podicherti R."/>
            <person name="Tsui H.-C.T."/>
            <person name="Winkler M.E."/>
        </authorList>
    </citation>
    <scope>NUCLEOTIDE SEQUENCE</scope>
</reference>
<dbReference type="Pfam" id="PF00254">
    <property type="entry name" value="FKBP_C"/>
    <property type="match status" value="1"/>
</dbReference>
<feature type="region of interest" description="Disordered" evidence="5">
    <location>
        <begin position="109"/>
        <end position="174"/>
    </location>
</feature>
<accession>A0A381YNE3</accession>
<feature type="domain" description="PPIase FKBP-type" evidence="6">
    <location>
        <begin position="206"/>
        <end position="294"/>
    </location>
</feature>
<feature type="compositionally biased region" description="Basic and acidic residues" evidence="5">
    <location>
        <begin position="134"/>
        <end position="145"/>
    </location>
</feature>
<dbReference type="Gene3D" id="3.10.50.40">
    <property type="match status" value="1"/>
</dbReference>
<comment type="catalytic activity">
    <reaction evidence="1">
        <text>[protein]-peptidylproline (omega=180) = [protein]-peptidylproline (omega=0)</text>
        <dbReference type="Rhea" id="RHEA:16237"/>
        <dbReference type="Rhea" id="RHEA-COMP:10747"/>
        <dbReference type="Rhea" id="RHEA-COMP:10748"/>
        <dbReference type="ChEBI" id="CHEBI:83833"/>
        <dbReference type="ChEBI" id="CHEBI:83834"/>
        <dbReference type="EC" id="5.2.1.8"/>
    </reaction>
</comment>
<evidence type="ECO:0000256" key="4">
    <source>
        <dbReference type="ARBA" id="ARBA00023235"/>
    </source>
</evidence>
<dbReference type="SUPFAM" id="SSF54534">
    <property type="entry name" value="FKBP-like"/>
    <property type="match status" value="1"/>
</dbReference>
<dbReference type="AlphaFoldDB" id="A0A381YNE3"/>
<evidence type="ECO:0000259" key="6">
    <source>
        <dbReference type="PROSITE" id="PS50059"/>
    </source>
</evidence>
<dbReference type="EC" id="5.2.1.8" evidence="2"/>
<sequence>VKVVLLTLVLALAMGCTSPAPSPTATPLPYLAFQLDVRISPNDAATFMLNPSPLGKGGYAQGMVVTIEILPDEGWEVDEWVGPVFNIDGTTAQIEMASSQSVAVRLKLTTPPTATPNPKPSATRSGFTYAPPREGADRGGGRDARVIQPTATRGPKPLVGPTARPIPTPTQVPWTKVPTSTSFVTTASGLGIKTLVVGIGDHAEPGDTAVVHYTGWLLDGTKFDSSVDRGTPFEFPLGAGRVIRGWDEGVATMNVGGKVKLIIPPDLAYGVSGASGVIPPDATLIFEVELLDLK</sequence>
<dbReference type="PANTHER" id="PTHR43811:SF19">
    <property type="entry name" value="39 KDA FK506-BINDING NUCLEAR PROTEIN"/>
    <property type="match status" value="1"/>
</dbReference>
<name>A0A381YNE3_9ZZZZ</name>
<dbReference type="InterPro" id="IPR046357">
    <property type="entry name" value="PPIase_dom_sf"/>
</dbReference>
<dbReference type="PROSITE" id="PS50059">
    <property type="entry name" value="FKBP_PPIASE"/>
    <property type="match status" value="1"/>
</dbReference>
<keyword evidence="4" id="KW-0413">Isomerase</keyword>
<proteinExistence type="predicted"/>
<dbReference type="GO" id="GO:0003755">
    <property type="term" value="F:peptidyl-prolyl cis-trans isomerase activity"/>
    <property type="evidence" value="ECO:0007669"/>
    <property type="project" value="UniProtKB-KW"/>
</dbReference>
<protein>
    <recommendedName>
        <fullName evidence="2">peptidylprolyl isomerase</fullName>
        <ecNumber evidence="2">5.2.1.8</ecNumber>
    </recommendedName>
</protein>
<feature type="non-terminal residue" evidence="7">
    <location>
        <position position="1"/>
    </location>
</feature>
<evidence type="ECO:0000256" key="2">
    <source>
        <dbReference type="ARBA" id="ARBA00013194"/>
    </source>
</evidence>
<dbReference type="FunFam" id="3.10.50.40:FF:000006">
    <property type="entry name" value="Peptidyl-prolyl cis-trans isomerase"/>
    <property type="match status" value="1"/>
</dbReference>
<dbReference type="EMBL" id="UINC01018641">
    <property type="protein sequence ID" value="SVA78480.1"/>
    <property type="molecule type" value="Genomic_DNA"/>
</dbReference>